<protein>
    <submittedName>
        <fullName evidence="2">VOC family protein</fullName>
    </submittedName>
</protein>
<organism evidence="2 3">
    <name type="scientific">Sulfobacillus harzensis</name>
    <dbReference type="NCBI Taxonomy" id="2729629"/>
    <lineage>
        <taxon>Bacteria</taxon>
        <taxon>Bacillati</taxon>
        <taxon>Bacillota</taxon>
        <taxon>Clostridia</taxon>
        <taxon>Eubacteriales</taxon>
        <taxon>Clostridiales Family XVII. Incertae Sedis</taxon>
        <taxon>Sulfobacillus</taxon>
    </lineage>
</organism>
<dbReference type="PROSITE" id="PS51819">
    <property type="entry name" value="VOC"/>
    <property type="match status" value="1"/>
</dbReference>
<keyword evidence="3" id="KW-1185">Reference proteome</keyword>
<dbReference type="Proteomes" id="UP000533476">
    <property type="component" value="Unassembled WGS sequence"/>
</dbReference>
<dbReference type="PANTHER" id="PTHR36437:SF2">
    <property type="entry name" value="GLYOXALASE_BLEOMYCIN RESISTANCE PROTEIN_DIOXYGENASE"/>
    <property type="match status" value="1"/>
</dbReference>
<dbReference type="PANTHER" id="PTHR36437">
    <property type="entry name" value="GLYOXALASE/BLEOMYCIN RESISTANCE PROTEIN/DIOXYGENASE"/>
    <property type="match status" value="1"/>
</dbReference>
<dbReference type="InterPro" id="IPR037523">
    <property type="entry name" value="VOC_core"/>
</dbReference>
<evidence type="ECO:0000259" key="1">
    <source>
        <dbReference type="PROSITE" id="PS51819"/>
    </source>
</evidence>
<dbReference type="AlphaFoldDB" id="A0A7Y0L3C1"/>
<comment type="caution">
    <text evidence="2">The sequence shown here is derived from an EMBL/GenBank/DDBJ whole genome shotgun (WGS) entry which is preliminary data.</text>
</comment>
<name>A0A7Y0L3C1_9FIRM</name>
<feature type="domain" description="VOC" evidence="1">
    <location>
        <begin position="3"/>
        <end position="120"/>
    </location>
</feature>
<dbReference type="Gene3D" id="3.10.180.10">
    <property type="entry name" value="2,3-Dihydroxybiphenyl 1,2-Dioxygenase, domain 1"/>
    <property type="match status" value="1"/>
</dbReference>
<evidence type="ECO:0000313" key="3">
    <source>
        <dbReference type="Proteomes" id="UP000533476"/>
    </source>
</evidence>
<dbReference type="RefSeq" id="WP_169097838.1">
    <property type="nucleotide sequence ID" value="NZ_JABBVZ010000015.1"/>
</dbReference>
<gene>
    <name evidence="2" type="ORF">HIJ39_06270</name>
</gene>
<proteinExistence type="predicted"/>
<dbReference type="SUPFAM" id="SSF54593">
    <property type="entry name" value="Glyoxalase/Bleomycin resistance protein/Dihydroxybiphenyl dioxygenase"/>
    <property type="match status" value="1"/>
</dbReference>
<dbReference type="EMBL" id="JABBVZ010000015">
    <property type="protein sequence ID" value="NMP21956.1"/>
    <property type="molecule type" value="Genomic_DNA"/>
</dbReference>
<accession>A0A7Y0L3C1</accession>
<evidence type="ECO:0000313" key="2">
    <source>
        <dbReference type="EMBL" id="NMP21956.1"/>
    </source>
</evidence>
<dbReference type="InterPro" id="IPR029068">
    <property type="entry name" value="Glyas_Bleomycin-R_OHBP_Dase"/>
</dbReference>
<dbReference type="Pfam" id="PF00903">
    <property type="entry name" value="Glyoxalase"/>
    <property type="match status" value="1"/>
</dbReference>
<dbReference type="InterPro" id="IPR004360">
    <property type="entry name" value="Glyas_Fos-R_dOase_dom"/>
</dbReference>
<reference evidence="2 3" key="1">
    <citation type="submission" date="2020-04" db="EMBL/GenBank/DDBJ databases">
        <authorList>
            <person name="Zhang R."/>
            <person name="Schippers A."/>
        </authorList>
    </citation>
    <scope>NUCLEOTIDE SEQUENCE [LARGE SCALE GENOMIC DNA]</scope>
    <source>
        <strain evidence="2 3">DSM 109850</strain>
    </source>
</reference>
<sequence>MLSIRFVTVPVANSDRARDWYQGKLGCTVVVDQQYGPVRWIEMAFPGGRSNVVLFTPPGFEHRVGQFTGISLMADDIEAVYEDMQARGVEFVEPLATADWGGKQAIFRDSEGNQFVLAQES</sequence>